<dbReference type="Proteomes" id="UP000031307">
    <property type="component" value="Unassembled WGS sequence"/>
</dbReference>
<dbReference type="PATRIC" id="fig|83552.4.peg.1758"/>
<sequence length="678" mass="77110">MQLSFGQIFEAFDGCAKSTPLKISTKEIKDKPYYSVEISPSSFWTLGTKRRKIHQQNEETLSHFMKLIQNTAHLDAQPKLLEKLQAKYDKGTKLTAGRVRKIYRKCIASHLDGPRQIACLAKKESDRVIFDETSTAYKTQKSCFRAFRKKIKNENRNAISKCYTSFVEEWGKERVDRTLQRYHINMRNLHAKGKPLTAGMINKISLGIADSYAEDLYLTWDRVKQVCLYRAPSEILPLREKRKLAELLGTDSDEALKKMLITLCEDHLTKAYDELPHELHGLFSKATLLNADELELMFQGKRIEGIITGYPPLSSLYFHYPKDVEDRGRLQLYQTIMTLSQRVFNENIPKASDEIYAKALPKLTVSEGMLVPSPSEISDDNGSNWYLIKKRIEPGGSKVALHLSQLHKGGIQLPEILAYRSTTTIPTQQKCIETVLDDSWMGGPGYFPSYRWKGIKEENEVLFSNLDIPLKVLGHSLGGTHAQLFLINRLKKRSKSPDRPALPNRDIHIISFDAPATSVKDATEAGNYLSTNPRIAVNYFFSYEDSIPGAGGAFLGFDMAKEAINKVRCTTLGTANIDHPALKLHPHGRFYYLSPETYYTEMATEVENFSSQAWRAKVELIRKTVSFFLFPPVFVLGYTKRFFVGRTGKPSGIRFIFNKIFGIKPKPKKIKNYGLNLA</sequence>
<protein>
    <submittedName>
        <fullName evidence="1">Uncharacterized protein</fullName>
    </submittedName>
</protein>
<name>A0A0C1C066_9BACT</name>
<organism evidence="1 2">
    <name type="scientific">Parachlamydia acanthamoebae</name>
    <dbReference type="NCBI Taxonomy" id="83552"/>
    <lineage>
        <taxon>Bacteria</taxon>
        <taxon>Pseudomonadati</taxon>
        <taxon>Chlamydiota</taxon>
        <taxon>Chlamydiia</taxon>
        <taxon>Parachlamydiales</taxon>
        <taxon>Parachlamydiaceae</taxon>
        <taxon>Parachlamydia</taxon>
    </lineage>
</organism>
<dbReference type="EMBL" id="JSAM01000091">
    <property type="protein sequence ID" value="KIA77056.1"/>
    <property type="molecule type" value="Genomic_DNA"/>
</dbReference>
<proteinExistence type="predicted"/>
<dbReference type="AlphaFoldDB" id="A0A0C1C066"/>
<comment type="caution">
    <text evidence="1">The sequence shown here is derived from an EMBL/GenBank/DDBJ whole genome shotgun (WGS) entry which is preliminary data.</text>
</comment>
<evidence type="ECO:0000313" key="1">
    <source>
        <dbReference type="EMBL" id="KIA77056.1"/>
    </source>
</evidence>
<dbReference type="RefSeq" id="WP_013925452.1">
    <property type="nucleotide sequence ID" value="NZ_JSAM01000091.1"/>
</dbReference>
<reference evidence="1 2" key="1">
    <citation type="journal article" date="2014" name="Mol. Biol. Evol.">
        <title>Massive expansion of Ubiquitination-related gene families within the Chlamydiae.</title>
        <authorList>
            <person name="Domman D."/>
            <person name="Collingro A."/>
            <person name="Lagkouvardos I."/>
            <person name="Gehre L."/>
            <person name="Weinmaier T."/>
            <person name="Rattei T."/>
            <person name="Subtil A."/>
            <person name="Horn M."/>
        </authorList>
    </citation>
    <scope>NUCLEOTIDE SEQUENCE [LARGE SCALE GENOMIC DNA]</scope>
    <source>
        <strain evidence="1 2">OEW1</strain>
    </source>
</reference>
<evidence type="ECO:0000313" key="2">
    <source>
        <dbReference type="Proteomes" id="UP000031307"/>
    </source>
</evidence>
<accession>A0A0C1C066</accession>
<gene>
    <name evidence="1" type="ORF">DB43_GV00060</name>
</gene>